<proteinExistence type="predicted"/>
<comment type="caution">
    <text evidence="1">The sequence shown here is derived from an EMBL/GenBank/DDBJ whole genome shotgun (WGS) entry which is preliminary data.</text>
</comment>
<protein>
    <submittedName>
        <fullName evidence="1">Uncharacterized protein</fullName>
    </submittedName>
</protein>
<dbReference type="Proteomes" id="UP000824192">
    <property type="component" value="Unassembled WGS sequence"/>
</dbReference>
<dbReference type="AlphaFoldDB" id="A0A9D1RW66"/>
<reference evidence="1" key="2">
    <citation type="submission" date="2021-04" db="EMBL/GenBank/DDBJ databases">
        <authorList>
            <person name="Gilroy R."/>
        </authorList>
    </citation>
    <scope>NUCLEOTIDE SEQUENCE</scope>
    <source>
        <strain evidence="1">ChiGjej6B6-1540</strain>
    </source>
</reference>
<reference evidence="1" key="1">
    <citation type="journal article" date="2021" name="PeerJ">
        <title>Extensive microbial diversity within the chicken gut microbiome revealed by metagenomics and culture.</title>
        <authorList>
            <person name="Gilroy R."/>
            <person name="Ravi A."/>
            <person name="Getino M."/>
            <person name="Pursley I."/>
            <person name="Horton D.L."/>
            <person name="Alikhan N.F."/>
            <person name="Baker D."/>
            <person name="Gharbi K."/>
            <person name="Hall N."/>
            <person name="Watson M."/>
            <person name="Adriaenssens E.M."/>
            <person name="Foster-Nyarko E."/>
            <person name="Jarju S."/>
            <person name="Secka A."/>
            <person name="Antonio M."/>
            <person name="Oren A."/>
            <person name="Chaudhuri R.R."/>
            <person name="La Ragione R."/>
            <person name="Hildebrand F."/>
            <person name="Pallen M.J."/>
        </authorList>
    </citation>
    <scope>NUCLEOTIDE SEQUENCE</scope>
    <source>
        <strain evidence="1">ChiGjej6B6-1540</strain>
    </source>
</reference>
<dbReference type="EMBL" id="DXGA01000195">
    <property type="protein sequence ID" value="HIW94670.1"/>
    <property type="molecule type" value="Genomic_DNA"/>
</dbReference>
<feature type="non-terminal residue" evidence="1">
    <location>
        <position position="1"/>
    </location>
</feature>
<sequence length="75" mass="8779">SRFIGYANNTMHKHLNNTEKDGKETNPAISDILHQKPVQNSELEQSYREYCSHLGFTAYEKGTFGVRRKYWLLSE</sequence>
<evidence type="ECO:0000313" key="1">
    <source>
        <dbReference type="EMBL" id="HIW94670.1"/>
    </source>
</evidence>
<organism evidence="1 2">
    <name type="scientific">Candidatus Flavonifractor merdipullorum</name>
    <dbReference type="NCBI Taxonomy" id="2838590"/>
    <lineage>
        <taxon>Bacteria</taxon>
        <taxon>Bacillati</taxon>
        <taxon>Bacillota</taxon>
        <taxon>Clostridia</taxon>
        <taxon>Eubacteriales</taxon>
        <taxon>Oscillospiraceae</taxon>
        <taxon>Flavonifractor</taxon>
    </lineage>
</organism>
<name>A0A9D1RW66_9FIRM</name>
<gene>
    <name evidence="1" type="ORF">H9868_09065</name>
</gene>
<accession>A0A9D1RW66</accession>
<evidence type="ECO:0000313" key="2">
    <source>
        <dbReference type="Proteomes" id="UP000824192"/>
    </source>
</evidence>